<dbReference type="InterPro" id="IPR019618">
    <property type="entry name" value="Spore_germination_GerPA"/>
</dbReference>
<dbReference type="EMBL" id="JAROYP010000015">
    <property type="protein sequence ID" value="MDH5163509.1"/>
    <property type="molecule type" value="Genomic_DNA"/>
</dbReference>
<accession>A0A8E2LGB2</accession>
<dbReference type="RefSeq" id="WP_058004775.1">
    <property type="nucleotide sequence ID" value="NZ_BOQX01000001.1"/>
</dbReference>
<sequence>MPALVGATQIINVEGNGVVHFGDTAIISPKTSAKTTNGSGAVNTGALFMVNNGFSLNTTFDANLIDQPIAGNN</sequence>
<keyword evidence="3" id="KW-1185">Reference proteome</keyword>
<evidence type="ECO:0000313" key="2">
    <source>
        <dbReference type="EMBL" id="OOP69039.1"/>
    </source>
</evidence>
<dbReference type="PANTHER" id="PTHR37808">
    <property type="entry name" value="SPORE GERMINATION PROTEIN-LIKE PROTEIN YDZR-RELATED"/>
    <property type="match status" value="1"/>
</dbReference>
<dbReference type="GeneID" id="79866615"/>
<reference evidence="2 3" key="1">
    <citation type="submission" date="2017-01" db="EMBL/GenBank/DDBJ databases">
        <title>Draft genome sequence of Bacillus oleronius.</title>
        <authorList>
            <person name="Allam M."/>
        </authorList>
    </citation>
    <scope>NUCLEOTIDE SEQUENCE [LARGE SCALE GENOMIC DNA]</scope>
    <source>
        <strain evidence="2 3">DSM 9356</strain>
    </source>
</reference>
<gene>
    <name evidence="2" type="ORF">BWZ43_07265</name>
    <name evidence="1" type="ORF">P5X88_21465</name>
</gene>
<proteinExistence type="predicted"/>
<comment type="caution">
    <text evidence="2">The sequence shown here is derived from an EMBL/GenBank/DDBJ whole genome shotgun (WGS) entry which is preliminary data.</text>
</comment>
<organism evidence="2 3">
    <name type="scientific">Heyndrickxia oleronia</name>
    <dbReference type="NCBI Taxonomy" id="38875"/>
    <lineage>
        <taxon>Bacteria</taxon>
        <taxon>Bacillati</taxon>
        <taxon>Bacillota</taxon>
        <taxon>Bacilli</taxon>
        <taxon>Bacillales</taxon>
        <taxon>Bacillaceae</taxon>
        <taxon>Heyndrickxia</taxon>
    </lineage>
</organism>
<reference evidence="1" key="2">
    <citation type="submission" date="2023-03" db="EMBL/GenBank/DDBJ databases">
        <title>Bacterial isolates from washroom surfaces on a university campus.</title>
        <authorList>
            <person name="Holman D.B."/>
            <person name="Gzyl K.E."/>
            <person name="Taheri A.E."/>
        </authorList>
    </citation>
    <scope>NUCLEOTIDE SEQUENCE</scope>
    <source>
        <strain evidence="1">RD03</strain>
    </source>
</reference>
<dbReference type="AlphaFoldDB" id="A0A8E2LGB2"/>
<dbReference type="PANTHER" id="PTHR37808:SF3">
    <property type="entry name" value="SPORE GERMINATION PROTEIN GERPA-RELATED"/>
    <property type="match status" value="1"/>
</dbReference>
<evidence type="ECO:0000313" key="1">
    <source>
        <dbReference type="EMBL" id="MDH5163509.1"/>
    </source>
</evidence>
<dbReference type="EMBL" id="MTLA01000069">
    <property type="protein sequence ID" value="OOP69039.1"/>
    <property type="molecule type" value="Genomic_DNA"/>
</dbReference>
<dbReference type="Proteomes" id="UP001159179">
    <property type="component" value="Unassembled WGS sequence"/>
</dbReference>
<evidence type="ECO:0000313" key="3">
    <source>
        <dbReference type="Proteomes" id="UP000189761"/>
    </source>
</evidence>
<dbReference type="Proteomes" id="UP000189761">
    <property type="component" value="Unassembled WGS sequence"/>
</dbReference>
<name>A0A8E2LGB2_9BACI</name>
<protein>
    <submittedName>
        <fullName evidence="2">Spore germination protein</fullName>
    </submittedName>
</protein>
<dbReference type="Pfam" id="PF10676">
    <property type="entry name" value="gerPA"/>
    <property type="match status" value="1"/>
</dbReference>